<proteinExistence type="predicted"/>
<dbReference type="AlphaFoldDB" id="A0A1C7M832"/>
<feature type="compositionally biased region" description="Low complexity" evidence="1">
    <location>
        <begin position="25"/>
        <end position="38"/>
    </location>
</feature>
<feature type="region of interest" description="Disordered" evidence="1">
    <location>
        <begin position="155"/>
        <end position="176"/>
    </location>
</feature>
<name>A0A1C7M832_GRIFR</name>
<sequence length="176" mass="18125">MLPLSALSTRIAPDSTWHTVPNAFSSPATPTSATETANPPTPVSAPAGELTAAATVNTSLRTGVQDDAGACRVRSARGRKAKPSPQSTAGMPELWPNSAVTARNIYGGEWRAQNPGGSKDQFDVHWKGLSATQQDAYKARARDLKKSAAVVTPPNVSAMATTSTPQDGGSSVPAAS</sequence>
<evidence type="ECO:0000313" key="2">
    <source>
        <dbReference type="EMBL" id="OBZ72998.1"/>
    </source>
</evidence>
<feature type="compositionally biased region" description="Polar residues" evidence="1">
    <location>
        <begin position="155"/>
        <end position="169"/>
    </location>
</feature>
<dbReference type="OrthoDB" id="3058689at2759"/>
<comment type="caution">
    <text evidence="2">The sequence shown here is derived from an EMBL/GenBank/DDBJ whole genome shotgun (WGS) entry which is preliminary data.</text>
</comment>
<keyword evidence="3" id="KW-1185">Reference proteome</keyword>
<reference evidence="2 3" key="1">
    <citation type="submission" date="2016-03" db="EMBL/GenBank/DDBJ databases">
        <title>Whole genome sequencing of Grifola frondosa 9006-11.</title>
        <authorList>
            <person name="Min B."/>
            <person name="Park H."/>
            <person name="Kim J.-G."/>
            <person name="Cho H."/>
            <person name="Oh Y.-L."/>
            <person name="Kong W.-S."/>
            <person name="Choi I.-G."/>
        </authorList>
    </citation>
    <scope>NUCLEOTIDE SEQUENCE [LARGE SCALE GENOMIC DNA]</scope>
    <source>
        <strain evidence="2 3">9006-11</strain>
    </source>
</reference>
<organism evidence="2 3">
    <name type="scientific">Grifola frondosa</name>
    <name type="common">Maitake</name>
    <name type="synonym">Polyporus frondosus</name>
    <dbReference type="NCBI Taxonomy" id="5627"/>
    <lineage>
        <taxon>Eukaryota</taxon>
        <taxon>Fungi</taxon>
        <taxon>Dikarya</taxon>
        <taxon>Basidiomycota</taxon>
        <taxon>Agaricomycotina</taxon>
        <taxon>Agaricomycetes</taxon>
        <taxon>Polyporales</taxon>
        <taxon>Grifolaceae</taxon>
        <taxon>Grifola</taxon>
    </lineage>
</organism>
<protein>
    <submittedName>
        <fullName evidence="2">Uncharacterized protein</fullName>
    </submittedName>
</protein>
<accession>A0A1C7M832</accession>
<dbReference type="Proteomes" id="UP000092993">
    <property type="component" value="Unassembled WGS sequence"/>
</dbReference>
<evidence type="ECO:0000256" key="1">
    <source>
        <dbReference type="SAM" id="MobiDB-lite"/>
    </source>
</evidence>
<gene>
    <name evidence="2" type="ORF">A0H81_07203</name>
</gene>
<feature type="region of interest" description="Disordered" evidence="1">
    <location>
        <begin position="16"/>
        <end position="96"/>
    </location>
</feature>
<evidence type="ECO:0000313" key="3">
    <source>
        <dbReference type="Proteomes" id="UP000092993"/>
    </source>
</evidence>
<dbReference type="EMBL" id="LUGG01000007">
    <property type="protein sequence ID" value="OBZ72998.1"/>
    <property type="molecule type" value="Genomic_DNA"/>
</dbReference>